<feature type="compositionally biased region" description="Polar residues" evidence="1">
    <location>
        <begin position="114"/>
        <end position="143"/>
    </location>
</feature>
<sequence length="623" mass="70905">MPARLLLAMPAACYLLMVLFPCYHNTFVRCGISSNLRDIDDSAWVINDGLTAKASSSSNQAAEGLEVELLELPSSNKPRQKTLLNLFPLHPTSRPRDESDTHDDTPPAKHPKHTNNSENSYRQPKNLPSVSEHQSVPSGSASATLPMLPTGLQFENHGPIAYYHQPGRVDLADPNNCAMIHPALHHPLNDFHHSRFQPGGKETITQEPAPRLHFFPVQYYSRPTHGPLVSAEAIQGPPTVEAPRQAQSFQTIPWQEMRKHYSCQTLAWNPPSAINEKAALGAHAMVPEFQGELASLPLFKELIQMQSSHMIFVPFIYKLLSKSLNENHWSQILTLWHKLWRLTEIPKICQVEVQSKLALSQEALKKFLWISDFIVESTIPRLYENSRLRFTKSGSNRFRKSSNFRLHTSPAKIIRYLSDGRSQNTPSIIRYLKMNVDQVAELVETASIDSDPTFTQPVDQKQLLDSVLHRLSVTAQVISKPIKPIVAEYLQMKGSSWMIIQDLLVRRLVYNRHFDPQTIQNKLSIFPESLRPHLFHIFHAAQTEINQKNVASSLSSHLSYSEPLEYMIKRFDEQLFKSLRASDSREKTQLLPHSIHAFFEIQLKELQKSDRPSQFDPSVLNTS</sequence>
<keyword evidence="2" id="KW-0732">Signal</keyword>
<keyword evidence="5" id="KW-1185">Reference proteome</keyword>
<evidence type="ECO:0000256" key="2">
    <source>
        <dbReference type="SAM" id="SignalP"/>
    </source>
</evidence>
<accession>A0A5B0NF94</accession>
<dbReference type="AlphaFoldDB" id="A0A5B0NF94"/>
<evidence type="ECO:0000313" key="3">
    <source>
        <dbReference type="EMBL" id="KAA1082777.1"/>
    </source>
</evidence>
<organism evidence="4 6">
    <name type="scientific">Puccinia graminis f. sp. tritici</name>
    <dbReference type="NCBI Taxonomy" id="56615"/>
    <lineage>
        <taxon>Eukaryota</taxon>
        <taxon>Fungi</taxon>
        <taxon>Dikarya</taxon>
        <taxon>Basidiomycota</taxon>
        <taxon>Pucciniomycotina</taxon>
        <taxon>Pucciniomycetes</taxon>
        <taxon>Pucciniales</taxon>
        <taxon>Pucciniaceae</taxon>
        <taxon>Puccinia</taxon>
    </lineage>
</organism>
<evidence type="ECO:0000256" key="1">
    <source>
        <dbReference type="SAM" id="MobiDB-lite"/>
    </source>
</evidence>
<feature type="signal peptide" evidence="2">
    <location>
        <begin position="1"/>
        <end position="24"/>
    </location>
</feature>
<protein>
    <submittedName>
        <fullName evidence="4">Uncharacterized protein</fullName>
    </submittedName>
</protein>
<dbReference type="EMBL" id="VDEP01000408">
    <property type="protein sequence ID" value="KAA1088011.1"/>
    <property type="molecule type" value="Genomic_DNA"/>
</dbReference>
<feature type="chain" id="PRO_5036366247" evidence="2">
    <location>
        <begin position="25"/>
        <end position="623"/>
    </location>
</feature>
<feature type="region of interest" description="Disordered" evidence="1">
    <location>
        <begin position="84"/>
        <end position="144"/>
    </location>
</feature>
<comment type="caution">
    <text evidence="4">The sequence shown here is derived from an EMBL/GenBank/DDBJ whole genome shotgun (WGS) entry which is preliminary data.</text>
</comment>
<dbReference type="EMBL" id="VSWC01000119">
    <property type="protein sequence ID" value="KAA1082777.1"/>
    <property type="molecule type" value="Genomic_DNA"/>
</dbReference>
<dbReference type="Proteomes" id="UP000325313">
    <property type="component" value="Unassembled WGS sequence"/>
</dbReference>
<feature type="compositionally biased region" description="Basic and acidic residues" evidence="1">
    <location>
        <begin position="94"/>
        <end position="107"/>
    </location>
</feature>
<evidence type="ECO:0000313" key="6">
    <source>
        <dbReference type="Proteomes" id="UP000325313"/>
    </source>
</evidence>
<evidence type="ECO:0000313" key="4">
    <source>
        <dbReference type="EMBL" id="KAA1088011.1"/>
    </source>
</evidence>
<dbReference type="OrthoDB" id="10279368at2759"/>
<reference evidence="5 6" key="1">
    <citation type="submission" date="2019-05" db="EMBL/GenBank/DDBJ databases">
        <title>Emergence of the Ug99 lineage of the wheat stem rust pathogen through somatic hybridization.</title>
        <authorList>
            <person name="Li F."/>
            <person name="Upadhyaya N.M."/>
            <person name="Sperschneider J."/>
            <person name="Matny O."/>
            <person name="Nguyen-Phuc H."/>
            <person name="Mago R."/>
            <person name="Raley C."/>
            <person name="Miller M.E."/>
            <person name="Silverstein K.A.T."/>
            <person name="Henningsen E."/>
            <person name="Hirsch C.D."/>
            <person name="Visser B."/>
            <person name="Pretorius Z.A."/>
            <person name="Steffenson B.J."/>
            <person name="Schwessinger B."/>
            <person name="Dodds P.N."/>
            <person name="Figueroa M."/>
        </authorList>
    </citation>
    <scope>NUCLEOTIDE SEQUENCE [LARGE SCALE GENOMIC DNA]</scope>
    <source>
        <strain evidence="3">21-0</strain>
        <strain evidence="4 6">Ug99</strain>
    </source>
</reference>
<dbReference type="Proteomes" id="UP000324748">
    <property type="component" value="Unassembled WGS sequence"/>
</dbReference>
<proteinExistence type="predicted"/>
<name>A0A5B0NF94_PUCGR</name>
<evidence type="ECO:0000313" key="5">
    <source>
        <dbReference type="Proteomes" id="UP000324748"/>
    </source>
</evidence>
<gene>
    <name evidence="3" type="ORF">PGT21_014356</name>
    <name evidence="4" type="ORF">PGTUg99_017994</name>
</gene>